<name>A0ACB9QG91_9MYRT</name>
<protein>
    <submittedName>
        <fullName evidence="1">Uncharacterized protein</fullName>
    </submittedName>
</protein>
<sequence length="974" mass="107972">MLRGIILDRDSSQLTHLHRSVDLSCHQSGHSLDRPQIANLFELSVGPTHNKLVTDNPDLDGLSLSRSMSDMPMSSCSPSKNREEDAMGVSQTTSSPGQKSLVTPMKTLIVEEMSKDVEIRCANSNVVAKLMGLVALPQEKPHMCDKKSQSRTYPNICNTTMERAAGFWDEECLFLDKGAQDELLQFHKGKDNMDFHEMFQQSDNPNNVRELLPQVGRRAKIKHEKMALVRQKFIEAKRLVTDEELCHTKEFRDALEVLSENRELFLSFLQESNSLLSGSLREPQSLPYETKRITLLRPSKMAGHEKFSMTRNQNDELMNKRPLVAEPTRLDAGDADHVHDCTNEDGQGCPPPPTQIVVLKHSSGKNGKTTSSLPCYEDASHDEKLESSDVTGEVPCETRENLATRRRNGTMLSSVYSYGYRGDDSSFYKSEGDAIGDLCDPKVMSPPCRHSWDFINKVGTPCSFSSFGCASYSESSVCGEAKRRISERWALMASHQTSHEPRHVRKESSTLGEMLALLDTNKKSAKKEQQQIDPPSWSNSDSNKEECLDYSPKCLVRSMSTPVFSLAYSDNHNVEEVDPQIGKSNAQKAVAKKGDVKQSSFKGKVSSLFSFMSRKQKKETSGKPRHEDKIQPATVDSLGNWTEGKTCDDTSEVCNDNCIGECSSPSQTKSLPQDADSHRIRDPVVDEVGLTGSKSQVPDSKDNKDHPSPISVLDPSFDEYDSLASESLAGEQGPVLPLRSNLIDKSPPIGSIARTLSMDDAIDEAAAPYFSKSPDVFPIVEEELDWHALVQTHLSEAGFDGLTSISRWFSQESPLDPSLREKLAYGGKGMMMPEANLGQKRSERKLAYDCVNTALVKVTGGCGPNWCLSNGPYAEARDGAGLATLSTIRDHVRAQVKEWLSDEVRCGSKDEMDSSSSSSSLGVEKVVRNEVVGKGWVHHLAIEMDCLGKDIEFKLVDELVDEAVTDLTERLQFY</sequence>
<dbReference type="Proteomes" id="UP001057402">
    <property type="component" value="Chromosome 6"/>
</dbReference>
<gene>
    <name evidence="1" type="ORF">MLD38_021692</name>
</gene>
<evidence type="ECO:0000313" key="2">
    <source>
        <dbReference type="Proteomes" id="UP001057402"/>
    </source>
</evidence>
<reference evidence="2" key="1">
    <citation type="journal article" date="2023" name="Front. Plant Sci.">
        <title>Chromosomal-level genome assembly of Melastoma candidum provides insights into trichome evolution.</title>
        <authorList>
            <person name="Zhong Y."/>
            <person name="Wu W."/>
            <person name="Sun C."/>
            <person name="Zou P."/>
            <person name="Liu Y."/>
            <person name="Dai S."/>
            <person name="Zhou R."/>
        </authorList>
    </citation>
    <scope>NUCLEOTIDE SEQUENCE [LARGE SCALE GENOMIC DNA]</scope>
</reference>
<evidence type="ECO:0000313" key="1">
    <source>
        <dbReference type="EMBL" id="KAI4365728.1"/>
    </source>
</evidence>
<dbReference type="EMBL" id="CM042885">
    <property type="protein sequence ID" value="KAI4365728.1"/>
    <property type="molecule type" value="Genomic_DNA"/>
</dbReference>
<comment type="caution">
    <text evidence="1">The sequence shown here is derived from an EMBL/GenBank/DDBJ whole genome shotgun (WGS) entry which is preliminary data.</text>
</comment>
<organism evidence="1 2">
    <name type="scientific">Melastoma candidum</name>
    <dbReference type="NCBI Taxonomy" id="119954"/>
    <lineage>
        <taxon>Eukaryota</taxon>
        <taxon>Viridiplantae</taxon>
        <taxon>Streptophyta</taxon>
        <taxon>Embryophyta</taxon>
        <taxon>Tracheophyta</taxon>
        <taxon>Spermatophyta</taxon>
        <taxon>Magnoliopsida</taxon>
        <taxon>eudicotyledons</taxon>
        <taxon>Gunneridae</taxon>
        <taxon>Pentapetalae</taxon>
        <taxon>rosids</taxon>
        <taxon>malvids</taxon>
        <taxon>Myrtales</taxon>
        <taxon>Melastomataceae</taxon>
        <taxon>Melastomatoideae</taxon>
        <taxon>Melastomateae</taxon>
        <taxon>Melastoma</taxon>
    </lineage>
</organism>
<proteinExistence type="predicted"/>
<keyword evidence="2" id="KW-1185">Reference proteome</keyword>
<accession>A0ACB9QG91</accession>